<feature type="transmembrane region" description="Helical" evidence="5">
    <location>
        <begin position="342"/>
        <end position="364"/>
    </location>
</feature>
<dbReference type="InterPro" id="IPR050327">
    <property type="entry name" value="Proton-linked_MCT"/>
</dbReference>
<dbReference type="InterPro" id="IPR036259">
    <property type="entry name" value="MFS_trans_sf"/>
</dbReference>
<evidence type="ECO:0000256" key="2">
    <source>
        <dbReference type="ARBA" id="ARBA00022989"/>
    </source>
</evidence>
<feature type="region of interest" description="Disordered" evidence="4">
    <location>
        <begin position="207"/>
        <end position="230"/>
    </location>
</feature>
<feature type="transmembrane region" description="Helical" evidence="5">
    <location>
        <begin position="317"/>
        <end position="336"/>
    </location>
</feature>
<evidence type="ECO:0000256" key="1">
    <source>
        <dbReference type="ARBA" id="ARBA00022692"/>
    </source>
</evidence>
<feature type="transmembrane region" description="Helical" evidence="5">
    <location>
        <begin position="403"/>
        <end position="424"/>
    </location>
</feature>
<gene>
    <name evidence="7" type="ORF">HHI_03442</name>
</gene>
<keyword evidence="1 5" id="KW-0812">Transmembrane</keyword>
<comment type="caution">
    <text evidence="7">The sequence shown here is derived from an EMBL/GenBank/DDBJ whole genome shotgun (WGS) entry which is preliminary data.</text>
</comment>
<feature type="transmembrane region" description="Helical" evidence="5">
    <location>
        <begin position="145"/>
        <end position="166"/>
    </location>
</feature>
<evidence type="ECO:0000256" key="5">
    <source>
        <dbReference type="SAM" id="Phobius"/>
    </source>
</evidence>
<reference evidence="7 8" key="1">
    <citation type="submission" date="2013-04" db="EMBL/GenBank/DDBJ databases">
        <title>Hyphomonas hirschiana VP5 Genome Sequencing.</title>
        <authorList>
            <person name="Lai Q."/>
            <person name="Shao Z."/>
        </authorList>
    </citation>
    <scope>NUCLEOTIDE SEQUENCE [LARGE SCALE GENOMIC DNA]</scope>
    <source>
        <strain evidence="7 8">VP5</strain>
    </source>
</reference>
<feature type="transmembrane region" description="Helical" evidence="5">
    <location>
        <begin position="86"/>
        <end position="105"/>
    </location>
</feature>
<evidence type="ECO:0000259" key="6">
    <source>
        <dbReference type="PROSITE" id="PS50850"/>
    </source>
</evidence>
<protein>
    <submittedName>
        <fullName evidence="7">Major facilitator family transporter</fullName>
    </submittedName>
</protein>
<dbReference type="OrthoDB" id="7626798at2"/>
<feature type="transmembrane region" description="Helical" evidence="5">
    <location>
        <begin position="59"/>
        <end position="79"/>
    </location>
</feature>
<dbReference type="InterPro" id="IPR011701">
    <property type="entry name" value="MFS"/>
</dbReference>
<feature type="domain" description="Major facilitator superfamily (MFS) profile" evidence="6">
    <location>
        <begin position="21"/>
        <end position="430"/>
    </location>
</feature>
<dbReference type="Pfam" id="PF07690">
    <property type="entry name" value="MFS_1"/>
    <property type="match status" value="1"/>
</dbReference>
<feature type="compositionally biased region" description="Polar residues" evidence="4">
    <location>
        <begin position="431"/>
        <end position="445"/>
    </location>
</feature>
<name>A0A059FYK4_9PROT</name>
<feature type="transmembrane region" description="Helical" evidence="5">
    <location>
        <begin position="111"/>
        <end position="133"/>
    </location>
</feature>
<dbReference type="EMBL" id="ARYI01000002">
    <property type="protein sequence ID" value="KCZ95793.1"/>
    <property type="molecule type" value="Genomic_DNA"/>
</dbReference>
<evidence type="ECO:0000256" key="4">
    <source>
        <dbReference type="SAM" id="MobiDB-lite"/>
    </source>
</evidence>
<dbReference type="PANTHER" id="PTHR11360">
    <property type="entry name" value="MONOCARBOXYLATE TRANSPORTER"/>
    <property type="match status" value="1"/>
</dbReference>
<feature type="transmembrane region" description="Helical" evidence="5">
    <location>
        <begin position="21"/>
        <end position="47"/>
    </location>
</feature>
<dbReference type="InterPro" id="IPR020846">
    <property type="entry name" value="MFS_dom"/>
</dbReference>
<organism evidence="7 8">
    <name type="scientific">Hyphomonas hirschiana VP5</name>
    <dbReference type="NCBI Taxonomy" id="1280951"/>
    <lineage>
        <taxon>Bacteria</taxon>
        <taxon>Pseudomonadati</taxon>
        <taxon>Pseudomonadota</taxon>
        <taxon>Alphaproteobacteria</taxon>
        <taxon>Hyphomonadales</taxon>
        <taxon>Hyphomonadaceae</taxon>
        <taxon>Hyphomonas</taxon>
    </lineage>
</organism>
<keyword evidence="3 5" id="KW-0472">Membrane</keyword>
<dbReference type="PANTHER" id="PTHR11360:SF290">
    <property type="entry name" value="MONOCARBOXYLATE MFS PERMEASE"/>
    <property type="match status" value="1"/>
</dbReference>
<keyword evidence="8" id="KW-1185">Reference proteome</keyword>
<feature type="transmembrane region" description="Helical" evidence="5">
    <location>
        <begin position="287"/>
        <end position="305"/>
    </location>
</feature>
<evidence type="ECO:0000256" key="3">
    <source>
        <dbReference type="ARBA" id="ARBA00023136"/>
    </source>
</evidence>
<proteinExistence type="predicted"/>
<feature type="region of interest" description="Disordered" evidence="4">
    <location>
        <begin position="431"/>
        <end position="459"/>
    </location>
</feature>
<feature type="transmembrane region" description="Helical" evidence="5">
    <location>
        <begin position="255"/>
        <end position="275"/>
    </location>
</feature>
<sequence>MLNSGIFKSVRSVSPLAGGHLATLSTLDMLISAATFSSLGIVLPHMVAELEWSWSQAGLGFTILGAACGGSSLFPTLVIRKLGVRIALILGGLLMALGLFTMSTVNNLLQYFIAAAICGVAYQMLGTIPSTFVISRHFKNRSTALGLYFTIGGFGNVIGPWMVMAVLSVEGQVWRDYWVYQSLLLLATGVAGGLIIGLDKRFSQPAERELQEPATPAKPEPALAAESTPAKPSRVYISPIDWGVKQAMRTPQYKILVAAYFANLMALVTVTSLSVGHLVERGVSSEVAGAMLSLEAFIAVLTRIAGGFLGERIDPRYLMVVSLAATSIGCAVLATSDSHSILLIYAIGTGIGFGLTALSCTVLMMNYFGQRHNLELFSSMCLVGAASALGPTIGGVIRDLTGNFVLMFLILSAVAAIVWVAVVMMRAPQTDETSGAESTGPNTAPDTGRDAPAIAERTA</sequence>
<evidence type="ECO:0000313" key="8">
    <source>
        <dbReference type="Proteomes" id="UP000025061"/>
    </source>
</evidence>
<keyword evidence="2 5" id="KW-1133">Transmembrane helix</keyword>
<dbReference type="Proteomes" id="UP000025061">
    <property type="component" value="Unassembled WGS sequence"/>
</dbReference>
<dbReference type="PROSITE" id="PS50850">
    <property type="entry name" value="MFS"/>
    <property type="match status" value="1"/>
</dbReference>
<feature type="transmembrane region" description="Helical" evidence="5">
    <location>
        <begin position="178"/>
        <end position="198"/>
    </location>
</feature>
<dbReference type="PATRIC" id="fig|1280951.3.peg.699"/>
<dbReference type="GO" id="GO:0022857">
    <property type="term" value="F:transmembrane transporter activity"/>
    <property type="evidence" value="ECO:0007669"/>
    <property type="project" value="InterPro"/>
</dbReference>
<dbReference type="Gene3D" id="1.20.1250.20">
    <property type="entry name" value="MFS general substrate transporter like domains"/>
    <property type="match status" value="2"/>
</dbReference>
<dbReference type="AlphaFoldDB" id="A0A059FYK4"/>
<dbReference type="SUPFAM" id="SSF103473">
    <property type="entry name" value="MFS general substrate transporter"/>
    <property type="match status" value="1"/>
</dbReference>
<dbReference type="RefSeq" id="WP_148205821.1">
    <property type="nucleotide sequence ID" value="NZ_ARYI01000002.1"/>
</dbReference>
<feature type="transmembrane region" description="Helical" evidence="5">
    <location>
        <begin position="376"/>
        <end position="397"/>
    </location>
</feature>
<evidence type="ECO:0000313" key="7">
    <source>
        <dbReference type="EMBL" id="KCZ95793.1"/>
    </source>
</evidence>
<accession>A0A059FYK4</accession>